<evidence type="ECO:0000313" key="1">
    <source>
        <dbReference type="EMBL" id="KAF8572244.1"/>
    </source>
</evidence>
<gene>
    <name evidence="1" type="ORF">P879_00820</name>
</gene>
<organism evidence="1 2">
    <name type="scientific">Paragonimus westermani</name>
    <dbReference type="NCBI Taxonomy" id="34504"/>
    <lineage>
        <taxon>Eukaryota</taxon>
        <taxon>Metazoa</taxon>
        <taxon>Spiralia</taxon>
        <taxon>Lophotrochozoa</taxon>
        <taxon>Platyhelminthes</taxon>
        <taxon>Trematoda</taxon>
        <taxon>Digenea</taxon>
        <taxon>Plagiorchiida</taxon>
        <taxon>Troglotremata</taxon>
        <taxon>Troglotrematidae</taxon>
        <taxon>Paragonimus</taxon>
    </lineage>
</organism>
<dbReference type="OrthoDB" id="6278773at2759"/>
<proteinExistence type="predicted"/>
<comment type="caution">
    <text evidence="1">The sequence shown here is derived from an EMBL/GenBank/DDBJ whole genome shotgun (WGS) entry which is preliminary data.</text>
</comment>
<dbReference type="EMBL" id="JTDF01000115">
    <property type="protein sequence ID" value="KAF8572244.1"/>
    <property type="molecule type" value="Genomic_DNA"/>
</dbReference>
<reference evidence="1 2" key="1">
    <citation type="submission" date="2019-07" db="EMBL/GenBank/DDBJ databases">
        <title>Annotation for the trematode Paragonimus westermani.</title>
        <authorList>
            <person name="Choi Y.-J."/>
        </authorList>
    </citation>
    <scope>NUCLEOTIDE SEQUENCE [LARGE SCALE GENOMIC DNA]</scope>
    <source>
        <strain evidence="1">180907_Pwestermani</strain>
    </source>
</reference>
<name>A0A8T0DYG2_9TREM</name>
<keyword evidence="2" id="KW-1185">Reference proteome</keyword>
<accession>A0A8T0DYG2</accession>
<dbReference type="AlphaFoldDB" id="A0A8T0DYG2"/>
<protein>
    <submittedName>
        <fullName evidence="1">Uncharacterized protein</fullName>
    </submittedName>
</protein>
<sequence length="110" mass="12628">MSLRELQDEVLSKRGFVNTSADGPELKLTRIRVQRLELQLALKDKMEEWKTVNQEDLKRLNEQIEIVILDHSVGKQLLNSPSQSSTSLARPHCTTDFRSRGPLGRSCFQH</sequence>
<dbReference type="Proteomes" id="UP000699462">
    <property type="component" value="Unassembled WGS sequence"/>
</dbReference>
<evidence type="ECO:0000313" key="2">
    <source>
        <dbReference type="Proteomes" id="UP000699462"/>
    </source>
</evidence>